<sequence length="111" mass="11459">MYKQTRLRLSGSYKAPLKATGCACAARPLRRLGGAGGPPGPESLGPEALALEPHVLPQLNLLSLAVFNSLASSVTTQRAGLCMKRALITANGVHLRGANVVTANTSVSPVK</sequence>
<protein>
    <submittedName>
        <fullName evidence="1">Uncharacterized protein</fullName>
    </submittedName>
</protein>
<gene>
    <name evidence="1" type="ORF">EYF80_028559</name>
</gene>
<organism evidence="1 2">
    <name type="scientific">Liparis tanakae</name>
    <name type="common">Tanaka's snailfish</name>
    <dbReference type="NCBI Taxonomy" id="230148"/>
    <lineage>
        <taxon>Eukaryota</taxon>
        <taxon>Metazoa</taxon>
        <taxon>Chordata</taxon>
        <taxon>Craniata</taxon>
        <taxon>Vertebrata</taxon>
        <taxon>Euteleostomi</taxon>
        <taxon>Actinopterygii</taxon>
        <taxon>Neopterygii</taxon>
        <taxon>Teleostei</taxon>
        <taxon>Neoteleostei</taxon>
        <taxon>Acanthomorphata</taxon>
        <taxon>Eupercaria</taxon>
        <taxon>Perciformes</taxon>
        <taxon>Cottioidei</taxon>
        <taxon>Cottales</taxon>
        <taxon>Liparidae</taxon>
        <taxon>Liparis</taxon>
    </lineage>
</organism>
<evidence type="ECO:0000313" key="2">
    <source>
        <dbReference type="Proteomes" id="UP000314294"/>
    </source>
</evidence>
<keyword evidence="2" id="KW-1185">Reference proteome</keyword>
<name>A0A4Z2H8S4_9TELE</name>
<comment type="caution">
    <text evidence="1">The sequence shown here is derived from an EMBL/GenBank/DDBJ whole genome shotgun (WGS) entry which is preliminary data.</text>
</comment>
<proteinExistence type="predicted"/>
<dbReference type="AlphaFoldDB" id="A0A4Z2H8S4"/>
<evidence type="ECO:0000313" key="1">
    <source>
        <dbReference type="EMBL" id="TNN61264.1"/>
    </source>
</evidence>
<dbReference type="Proteomes" id="UP000314294">
    <property type="component" value="Unassembled WGS sequence"/>
</dbReference>
<accession>A0A4Z2H8S4</accession>
<reference evidence="1 2" key="1">
    <citation type="submission" date="2019-03" db="EMBL/GenBank/DDBJ databases">
        <title>First draft genome of Liparis tanakae, snailfish: a comprehensive survey of snailfish specific genes.</title>
        <authorList>
            <person name="Kim W."/>
            <person name="Song I."/>
            <person name="Jeong J.-H."/>
            <person name="Kim D."/>
            <person name="Kim S."/>
            <person name="Ryu S."/>
            <person name="Song J.Y."/>
            <person name="Lee S.K."/>
        </authorList>
    </citation>
    <scope>NUCLEOTIDE SEQUENCE [LARGE SCALE GENOMIC DNA]</scope>
    <source>
        <tissue evidence="1">Muscle</tissue>
    </source>
</reference>
<dbReference type="EMBL" id="SRLO01000319">
    <property type="protein sequence ID" value="TNN61264.1"/>
    <property type="molecule type" value="Genomic_DNA"/>
</dbReference>